<dbReference type="PANTHER" id="PTHR36773">
    <property type="entry name" value="EXPRESSED PROTEIN"/>
    <property type="match status" value="1"/>
</dbReference>
<dbReference type="OrthoDB" id="1928518at2759"/>
<evidence type="ECO:0000313" key="2">
    <source>
        <dbReference type="Proteomes" id="UP000236161"/>
    </source>
</evidence>
<dbReference type="STRING" id="1088818.A0A2I0B0H2"/>
<dbReference type="GO" id="GO:0009536">
    <property type="term" value="C:plastid"/>
    <property type="evidence" value="ECO:0007669"/>
    <property type="project" value="TreeGrafter"/>
</dbReference>
<dbReference type="EMBL" id="KZ451932">
    <property type="protein sequence ID" value="PKA61290.1"/>
    <property type="molecule type" value="Genomic_DNA"/>
</dbReference>
<accession>A0A2I0B0H2</accession>
<sequence length="177" mass="19191">MWGSDAEDFSPAATIIPFDPPIPILRGPFPACPSDNPSKGPFVLTFRDAASWRLAYRATESKIIEQCEAAARSGCSISVSNKCKPPWWKLIFGAKAADFAEREECEAREMTSCLAAAKEACIGFARERCAPPFQEARIATSSWKGSSNLVFWTSEKGFDAEYSEADSSACSDGASIL</sequence>
<organism evidence="1 2">
    <name type="scientific">Apostasia shenzhenica</name>
    <dbReference type="NCBI Taxonomy" id="1088818"/>
    <lineage>
        <taxon>Eukaryota</taxon>
        <taxon>Viridiplantae</taxon>
        <taxon>Streptophyta</taxon>
        <taxon>Embryophyta</taxon>
        <taxon>Tracheophyta</taxon>
        <taxon>Spermatophyta</taxon>
        <taxon>Magnoliopsida</taxon>
        <taxon>Liliopsida</taxon>
        <taxon>Asparagales</taxon>
        <taxon>Orchidaceae</taxon>
        <taxon>Apostasioideae</taxon>
        <taxon>Apostasia</taxon>
    </lineage>
</organism>
<protein>
    <submittedName>
        <fullName evidence="1">Uncharacterized protein</fullName>
    </submittedName>
</protein>
<reference evidence="1 2" key="1">
    <citation type="journal article" date="2017" name="Nature">
        <title>The Apostasia genome and the evolution of orchids.</title>
        <authorList>
            <person name="Zhang G.Q."/>
            <person name="Liu K.W."/>
            <person name="Li Z."/>
            <person name="Lohaus R."/>
            <person name="Hsiao Y.Y."/>
            <person name="Niu S.C."/>
            <person name="Wang J.Y."/>
            <person name="Lin Y.C."/>
            <person name="Xu Q."/>
            <person name="Chen L.J."/>
            <person name="Yoshida K."/>
            <person name="Fujiwara S."/>
            <person name="Wang Z.W."/>
            <person name="Zhang Y.Q."/>
            <person name="Mitsuda N."/>
            <person name="Wang M."/>
            <person name="Liu G.H."/>
            <person name="Pecoraro L."/>
            <person name="Huang H.X."/>
            <person name="Xiao X.J."/>
            <person name="Lin M."/>
            <person name="Wu X.Y."/>
            <person name="Wu W.L."/>
            <person name="Chen Y.Y."/>
            <person name="Chang S.B."/>
            <person name="Sakamoto S."/>
            <person name="Ohme-Takagi M."/>
            <person name="Yagi M."/>
            <person name="Zeng S.J."/>
            <person name="Shen C.Y."/>
            <person name="Yeh C.M."/>
            <person name="Luo Y.B."/>
            <person name="Tsai W.C."/>
            <person name="Van de Peer Y."/>
            <person name="Liu Z.J."/>
        </authorList>
    </citation>
    <scope>NUCLEOTIDE SEQUENCE [LARGE SCALE GENOMIC DNA]</scope>
    <source>
        <strain evidence="2">cv. Shenzhen</strain>
        <tissue evidence="1">Stem</tissue>
    </source>
</reference>
<evidence type="ECO:0000313" key="1">
    <source>
        <dbReference type="EMBL" id="PKA61290.1"/>
    </source>
</evidence>
<dbReference type="Proteomes" id="UP000236161">
    <property type="component" value="Unassembled WGS sequence"/>
</dbReference>
<proteinExistence type="predicted"/>
<keyword evidence="2" id="KW-1185">Reference proteome</keyword>
<dbReference type="PANTHER" id="PTHR36773:SF1">
    <property type="entry name" value="EXPRESSED PROTEIN"/>
    <property type="match status" value="1"/>
</dbReference>
<gene>
    <name evidence="1" type="ORF">AXF42_Ash006187</name>
</gene>
<name>A0A2I0B0H2_9ASPA</name>
<dbReference type="AlphaFoldDB" id="A0A2I0B0H2"/>